<feature type="domain" description="C2H2-type" evidence="14">
    <location>
        <begin position="7"/>
        <end position="34"/>
    </location>
</feature>
<sequence>MEKQRSYQCPICQKAFFRLEHQTRHIRTHTGEKPHQCTHPGCEKRFSRSDELTRHVRIHTEPARKRQHRSNMVKRHTSPGSSAIFKQINIMATPQSFDRHQQQQQQQCSVIRFNDDVNMGEHVPSSSWKLQPCPVEGCFKSFWRLGQLARHVRTHQQVSPRANESILPSPALTPSSSPVMSHAKWNPRSPPHSNISSPDLESDSIVTPENSPLLRPFQKLPAMECQVAEPVYSRGNGGFSRSSSPPLAHIMNEREPAARKLPTPAMFDRPTMPLTTEPTCRLPSIKSLLNGL</sequence>
<organism evidence="15 16">
    <name type="scientific">Mortierella isabellina</name>
    <name type="common">Filamentous fungus</name>
    <name type="synonym">Umbelopsis isabellina</name>
    <dbReference type="NCBI Taxonomy" id="91625"/>
    <lineage>
        <taxon>Eukaryota</taxon>
        <taxon>Fungi</taxon>
        <taxon>Fungi incertae sedis</taxon>
        <taxon>Mucoromycota</taxon>
        <taxon>Mucoromycotina</taxon>
        <taxon>Umbelopsidomycetes</taxon>
        <taxon>Umbelopsidales</taxon>
        <taxon>Umbelopsidaceae</taxon>
        <taxon>Umbelopsis</taxon>
    </lineage>
</organism>
<comment type="subcellular location">
    <subcellularLocation>
        <location evidence="1">Nucleus</location>
    </subcellularLocation>
</comment>
<feature type="region of interest" description="Disordered" evidence="13">
    <location>
        <begin position="156"/>
        <end position="206"/>
    </location>
</feature>
<evidence type="ECO:0000256" key="10">
    <source>
        <dbReference type="ARBA" id="ARBA00023242"/>
    </source>
</evidence>
<evidence type="ECO:0000256" key="5">
    <source>
        <dbReference type="ARBA" id="ARBA00022771"/>
    </source>
</evidence>
<dbReference type="InterPro" id="IPR051007">
    <property type="entry name" value="creA/MIG_C2H2-ZnF"/>
</dbReference>
<dbReference type="PROSITE" id="PS00028">
    <property type="entry name" value="ZINC_FINGER_C2H2_1"/>
    <property type="match status" value="3"/>
</dbReference>
<evidence type="ECO:0000313" key="16">
    <source>
        <dbReference type="Proteomes" id="UP000654370"/>
    </source>
</evidence>
<evidence type="ECO:0000256" key="2">
    <source>
        <dbReference type="ARBA" id="ARBA00022491"/>
    </source>
</evidence>
<keyword evidence="2" id="KW-0678">Repressor</keyword>
<name>A0A8H7Q4Q4_MORIS</name>
<protein>
    <recommendedName>
        <fullName evidence="14">C2H2-type domain-containing protein</fullName>
    </recommendedName>
</protein>
<dbReference type="OrthoDB" id="654211at2759"/>
<dbReference type="InterPro" id="IPR036236">
    <property type="entry name" value="Znf_C2H2_sf"/>
</dbReference>
<keyword evidence="8" id="KW-0238">DNA-binding</keyword>
<evidence type="ECO:0000256" key="6">
    <source>
        <dbReference type="ARBA" id="ARBA00022833"/>
    </source>
</evidence>
<evidence type="ECO:0000256" key="7">
    <source>
        <dbReference type="ARBA" id="ARBA00023015"/>
    </source>
</evidence>
<keyword evidence="4" id="KW-0677">Repeat</keyword>
<evidence type="ECO:0000256" key="9">
    <source>
        <dbReference type="ARBA" id="ARBA00023163"/>
    </source>
</evidence>
<dbReference type="PANTHER" id="PTHR47428">
    <property type="entry name" value="REGULATORY PROTEIN MIG1-RELATED"/>
    <property type="match status" value="1"/>
</dbReference>
<keyword evidence="6" id="KW-0862">Zinc</keyword>
<dbReference type="GO" id="GO:0000978">
    <property type="term" value="F:RNA polymerase II cis-regulatory region sequence-specific DNA binding"/>
    <property type="evidence" value="ECO:0007669"/>
    <property type="project" value="TreeGrafter"/>
</dbReference>
<keyword evidence="7" id="KW-0805">Transcription regulation</keyword>
<dbReference type="Gene3D" id="3.30.160.60">
    <property type="entry name" value="Classic Zinc Finger"/>
    <property type="match status" value="3"/>
</dbReference>
<dbReference type="FunFam" id="3.30.160.60:FF:000089">
    <property type="entry name" value="DNA-binding protein creA"/>
    <property type="match status" value="1"/>
</dbReference>
<feature type="domain" description="C2H2-type" evidence="14">
    <location>
        <begin position="131"/>
        <end position="160"/>
    </location>
</feature>
<evidence type="ECO:0000313" key="15">
    <source>
        <dbReference type="EMBL" id="KAG2186072.1"/>
    </source>
</evidence>
<feature type="domain" description="C2H2-type" evidence="14">
    <location>
        <begin position="35"/>
        <end position="64"/>
    </location>
</feature>
<evidence type="ECO:0000256" key="12">
    <source>
        <dbReference type="PROSITE-ProRule" id="PRU00042"/>
    </source>
</evidence>
<dbReference type="PROSITE" id="PS50157">
    <property type="entry name" value="ZINC_FINGER_C2H2_2"/>
    <property type="match status" value="3"/>
</dbReference>
<dbReference type="GO" id="GO:0008270">
    <property type="term" value="F:zinc ion binding"/>
    <property type="evidence" value="ECO:0007669"/>
    <property type="project" value="UniProtKB-KW"/>
</dbReference>
<keyword evidence="16" id="KW-1185">Reference proteome</keyword>
<evidence type="ECO:0000256" key="13">
    <source>
        <dbReference type="SAM" id="MobiDB-lite"/>
    </source>
</evidence>
<feature type="compositionally biased region" description="Low complexity" evidence="13">
    <location>
        <begin position="165"/>
        <end position="178"/>
    </location>
</feature>
<dbReference type="SMART" id="SM00355">
    <property type="entry name" value="ZnF_C2H2"/>
    <property type="match status" value="3"/>
</dbReference>
<dbReference type="EMBL" id="JAEPQZ010000001">
    <property type="protein sequence ID" value="KAG2186072.1"/>
    <property type="molecule type" value="Genomic_DNA"/>
</dbReference>
<feature type="compositionally biased region" description="Polar residues" evidence="13">
    <location>
        <begin position="191"/>
        <end position="206"/>
    </location>
</feature>
<reference evidence="15" key="1">
    <citation type="submission" date="2020-12" db="EMBL/GenBank/DDBJ databases">
        <title>Metabolic potential, ecology and presence of endohyphal bacteria is reflected in genomic diversity of Mucoromycotina.</title>
        <authorList>
            <person name="Muszewska A."/>
            <person name="Okrasinska A."/>
            <person name="Steczkiewicz K."/>
            <person name="Drgas O."/>
            <person name="Orlowska M."/>
            <person name="Perlinska-Lenart U."/>
            <person name="Aleksandrzak-Piekarczyk T."/>
            <person name="Szatraj K."/>
            <person name="Zielenkiewicz U."/>
            <person name="Pilsyk S."/>
            <person name="Malc E."/>
            <person name="Mieczkowski P."/>
            <person name="Kruszewska J.S."/>
            <person name="Biernat P."/>
            <person name="Pawlowska J."/>
        </authorList>
    </citation>
    <scope>NUCLEOTIDE SEQUENCE</scope>
    <source>
        <strain evidence="15">WA0000067209</strain>
    </source>
</reference>
<evidence type="ECO:0000256" key="3">
    <source>
        <dbReference type="ARBA" id="ARBA00022723"/>
    </source>
</evidence>
<dbReference type="Pfam" id="PF00096">
    <property type="entry name" value="zf-C2H2"/>
    <property type="match status" value="2"/>
</dbReference>
<dbReference type="PANTHER" id="PTHR47428:SF1">
    <property type="entry name" value="REGULATORY PROTEIN MIG1-RELATED"/>
    <property type="match status" value="1"/>
</dbReference>
<accession>A0A8H7Q4Q4</accession>
<evidence type="ECO:0000256" key="4">
    <source>
        <dbReference type="ARBA" id="ARBA00022737"/>
    </source>
</evidence>
<dbReference type="AlphaFoldDB" id="A0A8H7Q4Q4"/>
<gene>
    <name evidence="15" type="ORF">INT43_002510</name>
</gene>
<comment type="similarity">
    <text evidence="11">Belongs to the creA/MIG C2H2-type zinc-finger protein family.</text>
</comment>
<dbReference type="InterPro" id="IPR013087">
    <property type="entry name" value="Znf_C2H2_type"/>
</dbReference>
<evidence type="ECO:0000256" key="8">
    <source>
        <dbReference type="ARBA" id="ARBA00023125"/>
    </source>
</evidence>
<dbReference type="GO" id="GO:0005634">
    <property type="term" value="C:nucleus"/>
    <property type="evidence" value="ECO:0007669"/>
    <property type="project" value="UniProtKB-SubCell"/>
</dbReference>
<dbReference type="GO" id="GO:0000433">
    <property type="term" value="P:carbon catabolite repression of transcription from RNA polymerase II promoter by glucose"/>
    <property type="evidence" value="ECO:0007669"/>
    <property type="project" value="TreeGrafter"/>
</dbReference>
<dbReference type="Proteomes" id="UP000654370">
    <property type="component" value="Unassembled WGS sequence"/>
</dbReference>
<comment type="caution">
    <text evidence="15">The sequence shown here is derived from an EMBL/GenBank/DDBJ whole genome shotgun (WGS) entry which is preliminary data.</text>
</comment>
<evidence type="ECO:0000259" key="14">
    <source>
        <dbReference type="PROSITE" id="PS50157"/>
    </source>
</evidence>
<keyword evidence="5 12" id="KW-0863">Zinc-finger</keyword>
<keyword evidence="9" id="KW-0804">Transcription</keyword>
<keyword evidence="10" id="KW-0539">Nucleus</keyword>
<dbReference type="GO" id="GO:0005737">
    <property type="term" value="C:cytoplasm"/>
    <property type="evidence" value="ECO:0007669"/>
    <property type="project" value="TreeGrafter"/>
</dbReference>
<dbReference type="FunFam" id="3.30.160.60:FF:000152">
    <property type="entry name" value="DNA-binding protein creA"/>
    <property type="match status" value="1"/>
</dbReference>
<keyword evidence="3" id="KW-0479">Metal-binding</keyword>
<evidence type="ECO:0000256" key="11">
    <source>
        <dbReference type="ARBA" id="ARBA00038023"/>
    </source>
</evidence>
<dbReference type="SUPFAM" id="SSF57667">
    <property type="entry name" value="beta-beta-alpha zinc fingers"/>
    <property type="match status" value="2"/>
</dbReference>
<proteinExistence type="inferred from homology"/>
<evidence type="ECO:0000256" key="1">
    <source>
        <dbReference type="ARBA" id="ARBA00004123"/>
    </source>
</evidence>